<gene>
    <name evidence="2" type="ORF">SAMN06265379_102415</name>
</gene>
<evidence type="ECO:0000256" key="1">
    <source>
        <dbReference type="SAM" id="SignalP"/>
    </source>
</evidence>
<proteinExistence type="predicted"/>
<sequence>MIQLRALISACLFLSALVISGQTIEDNLQFLKDNIGSVQGKKTEYQQTFSYDVNNNLLLSLVIVNTQKGEERTRQVNALDLNPYQIQFDPHKEWVKITAGVYGGKRLVMVKEDGEVKHYDKQLEFYAPGIEQARKLTDALKSVAQYAKDHIPDAVPVDNNMAVLLDALRTGITNVMVGGETYAQSFNFDAQNNHIATFVLDGANGDKIERYTVNLSDINPHKIDFDTKRNKVVLPLTTKGGRKLIAYSENGETGSYTHELQLLTATVEQARLLAAQTKALVHLAESRATEDYTTYNYEKCVQVLNHEVGDVVINQDAYEQVFAIQANNGSVFTYSVVDVSEGEKKEFTVNAADLGKIPATYDTNKNSVFVKLAVAGDRDLVLEKTDGTKSDYKSSLKIRAPDIETARRLAGVFTRFTALALEKMNAEIAFASVVEARTYVLENIGEVVVDTDTYRQTMAQKSEDDCLYSLNVEDISDDKRFEYQFNLKDVDANKIQFLTQKGEALLTLAIKGGKDLVQVFENGEADKFTHEVFIKTLDLEQARRLMTGLRMMADACNP</sequence>
<feature type="signal peptide" evidence="1">
    <location>
        <begin position="1"/>
        <end position="21"/>
    </location>
</feature>
<dbReference type="Proteomes" id="UP000319040">
    <property type="component" value="Unassembled WGS sequence"/>
</dbReference>
<keyword evidence="1" id="KW-0732">Signal</keyword>
<keyword evidence="3" id="KW-1185">Reference proteome</keyword>
<name>A0A521C878_SACCC</name>
<dbReference type="RefSeq" id="WP_142532700.1">
    <property type="nucleotide sequence ID" value="NZ_FXTB01000002.1"/>
</dbReference>
<accession>A0A521C878</accession>
<dbReference type="OrthoDB" id="1185854at2"/>
<dbReference type="AlphaFoldDB" id="A0A521C878"/>
<dbReference type="EMBL" id="FXTB01000002">
    <property type="protein sequence ID" value="SMO55011.1"/>
    <property type="molecule type" value="Genomic_DNA"/>
</dbReference>
<organism evidence="2 3">
    <name type="scientific">Saccharicrinis carchari</name>
    <dbReference type="NCBI Taxonomy" id="1168039"/>
    <lineage>
        <taxon>Bacteria</taxon>
        <taxon>Pseudomonadati</taxon>
        <taxon>Bacteroidota</taxon>
        <taxon>Bacteroidia</taxon>
        <taxon>Marinilabiliales</taxon>
        <taxon>Marinilabiliaceae</taxon>
        <taxon>Saccharicrinis</taxon>
    </lineage>
</organism>
<feature type="chain" id="PRO_5022022657" evidence="1">
    <location>
        <begin position="22"/>
        <end position="558"/>
    </location>
</feature>
<protein>
    <submittedName>
        <fullName evidence="2">Uncharacterized protein</fullName>
    </submittedName>
</protein>
<evidence type="ECO:0000313" key="2">
    <source>
        <dbReference type="EMBL" id="SMO55011.1"/>
    </source>
</evidence>
<evidence type="ECO:0000313" key="3">
    <source>
        <dbReference type="Proteomes" id="UP000319040"/>
    </source>
</evidence>
<reference evidence="2 3" key="1">
    <citation type="submission" date="2017-05" db="EMBL/GenBank/DDBJ databases">
        <authorList>
            <person name="Varghese N."/>
            <person name="Submissions S."/>
        </authorList>
    </citation>
    <scope>NUCLEOTIDE SEQUENCE [LARGE SCALE GENOMIC DNA]</scope>
    <source>
        <strain evidence="2 3">DSM 27040</strain>
    </source>
</reference>